<organism evidence="2 3">
    <name type="scientific">Bacillus yapensis</name>
    <dbReference type="NCBI Taxonomy" id="2492960"/>
    <lineage>
        <taxon>Bacteria</taxon>
        <taxon>Bacillati</taxon>
        <taxon>Bacillota</taxon>
        <taxon>Bacilli</taxon>
        <taxon>Bacillales</taxon>
        <taxon>Bacillaceae</taxon>
        <taxon>Bacillus</taxon>
    </lineage>
</organism>
<dbReference type="CDD" id="cd07255">
    <property type="entry name" value="VOC_BsCatE_like_N"/>
    <property type="match status" value="1"/>
</dbReference>
<dbReference type="InterPro" id="IPR037523">
    <property type="entry name" value="VOC_core"/>
</dbReference>
<dbReference type="InterPro" id="IPR004360">
    <property type="entry name" value="Glyas_Fos-R_dOase_dom"/>
</dbReference>
<evidence type="ECO:0000313" key="2">
    <source>
        <dbReference type="EMBL" id="RTR28457.1"/>
    </source>
</evidence>
<dbReference type="Pfam" id="PF00903">
    <property type="entry name" value="Glyoxalase"/>
    <property type="match status" value="2"/>
</dbReference>
<dbReference type="RefSeq" id="WP_126410016.1">
    <property type="nucleotide sequence ID" value="NZ_RXNT01000015.1"/>
</dbReference>
<dbReference type="AlphaFoldDB" id="A0A431VYV9"/>
<protein>
    <submittedName>
        <fullName evidence="2">VOC family protein</fullName>
    </submittedName>
</protein>
<dbReference type="Proteomes" id="UP000271374">
    <property type="component" value="Unassembled WGS sequence"/>
</dbReference>
<keyword evidence="3" id="KW-1185">Reference proteome</keyword>
<evidence type="ECO:0000313" key="3">
    <source>
        <dbReference type="Proteomes" id="UP000271374"/>
    </source>
</evidence>
<evidence type="ECO:0000259" key="1">
    <source>
        <dbReference type="PROSITE" id="PS51819"/>
    </source>
</evidence>
<name>A0A431VYV9_9BACI</name>
<gene>
    <name evidence="2" type="ORF">EKG37_17075</name>
</gene>
<sequence length="289" mass="32215">MTFHSTPNVYVNQVHLKVTDLVRSLTFYEEIIGLKVLSQTEKSAVLTADGKNPLVTIEDPDGVIPKEPRRTGLYHFALLLPNREDLAACLKHLVESGYPLQGASDHLVSEAIYLGDPDGNGIEIYADRTSEQWQWMNDSIEMDTVALDVQDLFSQWKGDVWQGLPAGTIMGHIHLHVADLREAERFYCEGLGFDIVTRYGGQALFISTGRYHHHIGLNTWNGLGAPAPSKSSAGLEHYTLLFPSDEERQKAVERLQKMNANIIVAQDRIQVKDPSGTQIILAVKKESVI</sequence>
<dbReference type="SUPFAM" id="SSF54593">
    <property type="entry name" value="Glyoxalase/Bleomycin resistance protein/Dihydroxybiphenyl dioxygenase"/>
    <property type="match status" value="2"/>
</dbReference>
<comment type="caution">
    <text evidence="2">The sequence shown here is derived from an EMBL/GenBank/DDBJ whole genome shotgun (WGS) entry which is preliminary data.</text>
</comment>
<accession>A0A431VYV9</accession>
<dbReference type="CDD" id="cd16359">
    <property type="entry name" value="VOC_BsCatE_like_C"/>
    <property type="match status" value="1"/>
</dbReference>
<dbReference type="PANTHER" id="PTHR43279">
    <property type="entry name" value="CATECHOL-2,3-DIOXYGENASE"/>
    <property type="match status" value="1"/>
</dbReference>
<dbReference type="Gene3D" id="3.10.180.10">
    <property type="entry name" value="2,3-Dihydroxybiphenyl 1,2-Dioxygenase, domain 1"/>
    <property type="match status" value="2"/>
</dbReference>
<feature type="domain" description="VOC" evidence="1">
    <location>
        <begin position="10"/>
        <end position="127"/>
    </location>
</feature>
<dbReference type="PROSITE" id="PS51819">
    <property type="entry name" value="VOC"/>
    <property type="match status" value="2"/>
</dbReference>
<feature type="domain" description="VOC" evidence="1">
    <location>
        <begin position="169"/>
        <end position="284"/>
    </location>
</feature>
<dbReference type="PANTHER" id="PTHR43279:SF1">
    <property type="entry name" value="CATECHOL-2,3-DIOXYGENASE"/>
    <property type="match status" value="1"/>
</dbReference>
<dbReference type="OrthoDB" id="9792626at2"/>
<dbReference type="EMBL" id="RXNT01000015">
    <property type="protein sequence ID" value="RTR28457.1"/>
    <property type="molecule type" value="Genomic_DNA"/>
</dbReference>
<proteinExistence type="predicted"/>
<dbReference type="InterPro" id="IPR029068">
    <property type="entry name" value="Glyas_Bleomycin-R_OHBP_Dase"/>
</dbReference>
<reference evidence="2 3" key="1">
    <citation type="submission" date="2018-12" db="EMBL/GenBank/DDBJ databases">
        <title>Bacillus yapensis draft genome sequence.</title>
        <authorList>
            <person name="Yu L."/>
            <person name="Xu X."/>
            <person name="Tang X."/>
        </authorList>
    </citation>
    <scope>NUCLEOTIDE SEQUENCE [LARGE SCALE GENOMIC DNA]</scope>
    <source>
        <strain evidence="2 3">XXST-01</strain>
    </source>
</reference>